<evidence type="ECO:0000256" key="1">
    <source>
        <dbReference type="SAM" id="MobiDB-lite"/>
    </source>
</evidence>
<dbReference type="InterPro" id="IPR046804">
    <property type="entry name" value="DNA-PKcs_N"/>
</dbReference>
<dbReference type="Pfam" id="PF08163">
    <property type="entry name" value="DNAPKcs_CC3"/>
    <property type="match status" value="1"/>
</dbReference>
<dbReference type="EMBL" id="QUTI01030507">
    <property type="protein sequence ID" value="RLO03623.1"/>
    <property type="molecule type" value="Genomic_DNA"/>
</dbReference>
<dbReference type="Pfam" id="PF19704">
    <property type="entry name" value="DNAPKcs_CC5"/>
    <property type="match status" value="1"/>
</dbReference>
<dbReference type="InterPro" id="IPR046803">
    <property type="entry name" value="DNAPKcs_CC1-2"/>
</dbReference>
<sequence>MQCQSDIVVQNFSVELVCRLLDAYPSSAIYVKYQAELAIVSMADAFSSTDVMKRILQHGMVLTVSNRIDTPDGDTLYHPDTGLPESRLLFEYEGLWRGCLKRMQGEELEQAMVNAMADTMLTILQRLDLRYQLEADTAESSTQYTVLQVSKAMPQYHDELLIATSVFVVATPVSMVDLAILVPALKQALALGVFHFDTAVAAVEALERWRSDTVVPFYPEVLPLLAPYLDEAANQSASFQISVLRLLGSLGGYSRFVVQEHHAARDDVDKTAAPLTFPVALDRVHADMSIELLLRQMRDLAITSIDRPVKAAAGEAYHAMVLYLCGKTATLPTAKTHASEKSVYFDHWHGIFPSLVQLAADADTITRSLFAPLLAQLLRWFSGIAALYPFEAHAFLDAIMHGLSCVDDGSGGVRDVAAQSVATFLKYASKQPPTSRANTVFSAHALMERLFALCGHPLLSCRVGAALAINHMYRDFREDDELVRTYALSMAKHVLVALKPPDDPNAVLPLVHALAHMEKILVRRAADLQHDDDTRVVLGGTDCLNLNAFTTWLFSNVASSAPTFRSNCLRLFEQLARMVNMTGSCKAWLTQFQKNHSAAQLQYILAPPALTDISVRTTGVRHADVVWYETLAASTESYVWACAPTLGNASLITDAVLLDPVVAKRTYDDEAVEGPHRLFVAIAEFVESGSREAPPSMARNRAFLGVCNLVALALEHPTVVPDLHCHVMNVLTGTGDRWWDLVVLAAVDPKAATLFQLTTPEAVDTWVRMCKASLEHQLPFRRVVAKHLESSTYDRTLLFNMESDLAQRLCMTYKQPTPANYTLFSAAFDKVFCDRDDVWLQVVGGLLSHVQTHPSFIHTLHHVLELTSSNNKNLSKRTELAPLVAPFAKFVLHATTEKEQPLLMSTLLLLVRSIRDKSTLPLADCTAGVNQLLCDPSTSVGVKVAALQLIPVLIQANATEFGPPLVDAVGHLVVHGFPVHSTDVARGSLDFESFELLFHTYLSVLVQSGHVGLLKTVFRSLNEKNQHVFSNDMYDMLTGFCDDLPGPRIPSVCLEVLPLVFSPSLTDHIRTTLLRQVFVPLMHRLDEAAIVAVYTSTFSGAPVVQYLMTIVTSDTSPSLAVVVAFGLLELLYTCLSGDAVRRLVNPIYAATAAAKGNELTMRLCKTASQKSASADRPVAIAAFRCLLSTVRKTQTQEKFYTQLLFADAIWPNIMAKTEDEGGRDEYSFETQTAAFPTKYLSRRQGGRSTTTHRGNSRLMDISTQFLQGSSLSQSAAPIEDTNDDEPMANDEEDEDVLEMDALNSHPCMLPLLTTIKHMERLFQSQWTDAMMPGWMDKVWFNLSTNSSTSVRLFLCKVVLNRPMLFAPYAAKFVGPLVELMLLVPKHDEFHYLLRDVCHVVVDTWQVDTISDDLSRFVNHLMAVSPHPSTFVLRDNLYLIEAFVTKFPTQCRFLNLDILLDMINADDAENASRHVAGMQLAAVLINLAFDASSPVLWFETSLRACSSRLETALLARLASTAHKTTPQLAADVSGLVLQHMPASTAFESGIDNCLQSFFQLDKPDRFLTCLKQLATHFPAIVSGSVLNRLASILPRILIQDTLSLHLLDIVHACHVDATTLFRV</sequence>
<gene>
    <name evidence="3" type="ORF">DYB28_004773</name>
</gene>
<dbReference type="InterPro" id="IPR012582">
    <property type="entry name" value="DNAPKcs_CC3"/>
</dbReference>
<feature type="region of interest" description="Disordered" evidence="1">
    <location>
        <begin position="1270"/>
        <end position="1289"/>
    </location>
</feature>
<dbReference type="Gene3D" id="1.25.10.10">
    <property type="entry name" value="Leucine-rich Repeat Variant"/>
    <property type="match status" value="1"/>
</dbReference>
<dbReference type="Pfam" id="PF20500">
    <property type="entry name" value="DNA-PKcs_N"/>
    <property type="match status" value="1"/>
</dbReference>
<dbReference type="Pfam" id="PF20502">
    <property type="entry name" value="DNAPKcs_CC1-2"/>
    <property type="match status" value="1"/>
</dbReference>
<dbReference type="InterPro" id="IPR045581">
    <property type="entry name" value="DNAPKcs_CC5"/>
</dbReference>
<comment type="caution">
    <text evidence="3">The sequence shown here is derived from an EMBL/GenBank/DDBJ whole genome shotgun (WGS) entry which is preliminary data.</text>
</comment>
<evidence type="ECO:0000259" key="2">
    <source>
        <dbReference type="SMART" id="SM01344"/>
    </source>
</evidence>
<evidence type="ECO:0000313" key="4">
    <source>
        <dbReference type="Proteomes" id="UP000275652"/>
    </source>
</evidence>
<proteinExistence type="predicted"/>
<accession>A0A9X8H7J9</accession>
<dbReference type="SMART" id="SM01344">
    <property type="entry name" value="NUC194"/>
    <property type="match status" value="1"/>
</dbReference>
<name>A0A9X8H7J9_APHAT</name>
<feature type="non-terminal residue" evidence="3">
    <location>
        <position position="1"/>
    </location>
</feature>
<organism evidence="3 4">
    <name type="scientific">Aphanomyces astaci</name>
    <name type="common">Crayfish plague agent</name>
    <dbReference type="NCBI Taxonomy" id="112090"/>
    <lineage>
        <taxon>Eukaryota</taxon>
        <taxon>Sar</taxon>
        <taxon>Stramenopiles</taxon>
        <taxon>Oomycota</taxon>
        <taxon>Saprolegniomycetes</taxon>
        <taxon>Saprolegniales</taxon>
        <taxon>Verrucalvaceae</taxon>
        <taxon>Aphanomyces</taxon>
    </lineage>
</organism>
<feature type="compositionally biased region" description="Acidic residues" evidence="1">
    <location>
        <begin position="1280"/>
        <end position="1289"/>
    </location>
</feature>
<dbReference type="GO" id="GO:0006303">
    <property type="term" value="P:double-strand break repair via nonhomologous end joining"/>
    <property type="evidence" value="ECO:0007669"/>
    <property type="project" value="InterPro"/>
</dbReference>
<dbReference type="InterPro" id="IPR011989">
    <property type="entry name" value="ARM-like"/>
</dbReference>
<dbReference type="GO" id="GO:0005634">
    <property type="term" value="C:nucleus"/>
    <property type="evidence" value="ECO:0007669"/>
    <property type="project" value="InterPro"/>
</dbReference>
<evidence type="ECO:0000313" key="3">
    <source>
        <dbReference type="EMBL" id="RLO03623.1"/>
    </source>
</evidence>
<dbReference type="SUPFAM" id="SSF48371">
    <property type="entry name" value="ARM repeat"/>
    <property type="match status" value="2"/>
</dbReference>
<feature type="domain" description="DNA-dependent protein kinase catalytic subunit CC3" evidence="2">
    <location>
        <begin position="1067"/>
        <end position="1413"/>
    </location>
</feature>
<dbReference type="InterPro" id="IPR016024">
    <property type="entry name" value="ARM-type_fold"/>
</dbReference>
<reference evidence="3 4" key="1">
    <citation type="journal article" date="2018" name="J. Invertebr. Pathol.">
        <title>New genotyping method for the causative agent of crayfish plague (Aphanomyces astaci) based on whole genome data.</title>
        <authorList>
            <person name="Minardi D."/>
            <person name="Studholme D.J."/>
            <person name="van der Giezen M."/>
            <person name="Pretto T."/>
            <person name="Oidtmann B."/>
        </authorList>
    </citation>
    <scope>NUCLEOTIDE SEQUENCE [LARGE SCALE GENOMIC DNA]</scope>
    <source>
        <strain evidence="3 4">KB13</strain>
    </source>
</reference>
<protein>
    <recommendedName>
        <fullName evidence="2">DNA-dependent protein kinase catalytic subunit CC3 domain-containing protein</fullName>
    </recommendedName>
</protein>
<dbReference type="Proteomes" id="UP000275652">
    <property type="component" value="Unassembled WGS sequence"/>
</dbReference>